<evidence type="ECO:0000313" key="1">
    <source>
        <dbReference type="EMBL" id="QIM17588.1"/>
    </source>
</evidence>
<accession>A0ABX6JVJ7</accession>
<dbReference type="Gene3D" id="3.30.1330.40">
    <property type="entry name" value="RutC-like"/>
    <property type="match status" value="1"/>
</dbReference>
<proteinExistence type="predicted"/>
<gene>
    <name evidence="1" type="ORF">G7066_00650</name>
</gene>
<dbReference type="InterPro" id="IPR035959">
    <property type="entry name" value="RutC-like_sf"/>
</dbReference>
<keyword evidence="2" id="KW-1185">Reference proteome</keyword>
<sequence>MHGILDNLGASSRDLLRLNLYATKLPSRDLSTLRRIRDRWVDAEHLPASTLIGVEALALPGLEFEVDAVCVDLGWQP</sequence>
<dbReference type="EMBL" id="CP049933">
    <property type="protein sequence ID" value="QIM17588.1"/>
    <property type="molecule type" value="Genomic_DNA"/>
</dbReference>
<dbReference type="Pfam" id="PF01042">
    <property type="entry name" value="Ribonuc_L-PSP"/>
    <property type="match status" value="1"/>
</dbReference>
<evidence type="ECO:0000313" key="2">
    <source>
        <dbReference type="Proteomes" id="UP000503441"/>
    </source>
</evidence>
<protein>
    <submittedName>
        <fullName evidence="1">RidA family protein</fullName>
    </submittedName>
</protein>
<name>A0ABX6JVJ7_9MICO</name>
<dbReference type="SUPFAM" id="SSF55298">
    <property type="entry name" value="YjgF-like"/>
    <property type="match status" value="1"/>
</dbReference>
<organism evidence="1 2">
    <name type="scientific">Leucobacter coleopterorum</name>
    <dbReference type="NCBI Taxonomy" id="2714933"/>
    <lineage>
        <taxon>Bacteria</taxon>
        <taxon>Bacillati</taxon>
        <taxon>Actinomycetota</taxon>
        <taxon>Actinomycetes</taxon>
        <taxon>Micrococcales</taxon>
        <taxon>Microbacteriaceae</taxon>
        <taxon>Leucobacter</taxon>
    </lineage>
</organism>
<dbReference type="InterPro" id="IPR006175">
    <property type="entry name" value="YjgF/YER057c/UK114"/>
</dbReference>
<reference evidence="1 2" key="1">
    <citation type="submission" date="2020-03" db="EMBL/GenBank/DDBJ databases">
        <title>Leucobacter sp. nov., isolated from beetles.</title>
        <authorList>
            <person name="Hyun D.-W."/>
            <person name="Bae J.-W."/>
        </authorList>
    </citation>
    <scope>NUCLEOTIDE SEQUENCE [LARGE SCALE GENOMIC DNA]</scope>
    <source>
        <strain evidence="1 2">HDW9A</strain>
    </source>
</reference>
<dbReference type="Proteomes" id="UP000503441">
    <property type="component" value="Chromosome"/>
</dbReference>